<dbReference type="PANTHER" id="PTHR39150:SF1">
    <property type="entry name" value="LARGE RIBOSOMAL SUBUNIT PROTEIN ML40"/>
    <property type="match status" value="1"/>
</dbReference>
<proteinExistence type="inferred from homology"/>
<keyword evidence="9" id="KW-1185">Reference proteome</keyword>
<dbReference type="PANTHER" id="PTHR39150">
    <property type="entry name" value="54S RIBOSOMAL PROTEIN L28, MITOCHONDRIAL"/>
    <property type="match status" value="1"/>
</dbReference>
<protein>
    <recommendedName>
        <fullName evidence="7">Large ribosomal subunit protein mL40</fullName>
    </recommendedName>
</protein>
<dbReference type="InterPro" id="IPR042831">
    <property type="entry name" value="Ribosomal_mL40_fung"/>
</dbReference>
<keyword evidence="5" id="KW-0496">Mitochondrion</keyword>
<reference evidence="8" key="1">
    <citation type="submission" date="2020-05" db="EMBL/GenBank/DDBJ databases">
        <title>Mycena genomes resolve the evolution of fungal bioluminescence.</title>
        <authorList>
            <person name="Tsai I.J."/>
        </authorList>
    </citation>
    <scope>NUCLEOTIDE SEQUENCE</scope>
    <source>
        <strain evidence="8">110903Hualien_Pintung</strain>
    </source>
</reference>
<accession>A0A8H6W212</accession>
<gene>
    <name evidence="8" type="ORF">HMN09_00896900</name>
</gene>
<dbReference type="GO" id="GO:0005739">
    <property type="term" value="C:mitochondrion"/>
    <property type="evidence" value="ECO:0007669"/>
    <property type="project" value="UniProtKB-SubCell"/>
</dbReference>
<dbReference type="Proteomes" id="UP000613580">
    <property type="component" value="Unassembled WGS sequence"/>
</dbReference>
<sequence>MLATTTSARCRPQQALTTLQNHARHYAKPVDPTLGDQRIALIRRTLYPGNLRNKATPTGTWRSDVRKTIQRAIPSVQAHDTIERAWLLHRRHIRKRREEEIARKFECMRTAMDELRRVDMNLYMEANKVEDPRKRTQKEMETLKSLPGLEGRAFDARIRGLFPREFRIPVDTPSKSGWNYQWTSVERSL</sequence>
<dbReference type="Pfam" id="PF09812">
    <property type="entry name" value="MRP-L28"/>
    <property type="match status" value="1"/>
</dbReference>
<dbReference type="GO" id="GO:0005840">
    <property type="term" value="C:ribosome"/>
    <property type="evidence" value="ECO:0007669"/>
    <property type="project" value="UniProtKB-KW"/>
</dbReference>
<evidence type="ECO:0000256" key="2">
    <source>
        <dbReference type="ARBA" id="ARBA00009360"/>
    </source>
</evidence>
<comment type="subcellular location">
    <subcellularLocation>
        <location evidence="1">Mitochondrion</location>
    </subcellularLocation>
</comment>
<dbReference type="EMBL" id="JACAZE010000012">
    <property type="protein sequence ID" value="KAF7302624.1"/>
    <property type="molecule type" value="Genomic_DNA"/>
</dbReference>
<keyword evidence="6" id="KW-0687">Ribonucleoprotein</keyword>
<evidence type="ECO:0000256" key="4">
    <source>
        <dbReference type="ARBA" id="ARBA00022980"/>
    </source>
</evidence>
<evidence type="ECO:0000256" key="5">
    <source>
        <dbReference type="ARBA" id="ARBA00023128"/>
    </source>
</evidence>
<evidence type="ECO:0000313" key="8">
    <source>
        <dbReference type="EMBL" id="KAF7302624.1"/>
    </source>
</evidence>
<dbReference type="AlphaFoldDB" id="A0A8H6W212"/>
<evidence type="ECO:0000256" key="6">
    <source>
        <dbReference type="ARBA" id="ARBA00023274"/>
    </source>
</evidence>
<dbReference type="GO" id="GO:1990904">
    <property type="term" value="C:ribonucleoprotein complex"/>
    <property type="evidence" value="ECO:0007669"/>
    <property type="project" value="UniProtKB-KW"/>
</dbReference>
<evidence type="ECO:0000256" key="7">
    <source>
        <dbReference type="ARBA" id="ARBA00035192"/>
    </source>
</evidence>
<organism evidence="8 9">
    <name type="scientific">Mycena chlorophos</name>
    <name type="common">Agaric fungus</name>
    <name type="synonym">Agaricus chlorophos</name>
    <dbReference type="NCBI Taxonomy" id="658473"/>
    <lineage>
        <taxon>Eukaryota</taxon>
        <taxon>Fungi</taxon>
        <taxon>Dikarya</taxon>
        <taxon>Basidiomycota</taxon>
        <taxon>Agaricomycotina</taxon>
        <taxon>Agaricomycetes</taxon>
        <taxon>Agaricomycetidae</taxon>
        <taxon>Agaricales</taxon>
        <taxon>Marasmiineae</taxon>
        <taxon>Mycenaceae</taxon>
        <taxon>Mycena</taxon>
    </lineage>
</organism>
<comment type="caution">
    <text evidence="8">The sequence shown here is derived from an EMBL/GenBank/DDBJ whole genome shotgun (WGS) entry which is preliminary data.</text>
</comment>
<keyword evidence="4" id="KW-0689">Ribosomal protein</keyword>
<name>A0A8H6W212_MYCCL</name>
<keyword evidence="3" id="KW-0809">Transit peptide</keyword>
<dbReference type="OrthoDB" id="2098203at2759"/>
<evidence type="ECO:0000313" key="9">
    <source>
        <dbReference type="Proteomes" id="UP000613580"/>
    </source>
</evidence>
<dbReference type="GO" id="GO:0003735">
    <property type="term" value="F:structural constituent of ribosome"/>
    <property type="evidence" value="ECO:0007669"/>
    <property type="project" value="InterPro"/>
</dbReference>
<dbReference type="InterPro" id="IPR019192">
    <property type="entry name" value="Ribosomal_mL40"/>
</dbReference>
<evidence type="ECO:0000256" key="1">
    <source>
        <dbReference type="ARBA" id="ARBA00004173"/>
    </source>
</evidence>
<comment type="similarity">
    <text evidence="2">Belongs to the mitochondrion-specific ribosomal protein mL40 family.</text>
</comment>
<dbReference type="Gene3D" id="6.10.250.3440">
    <property type="match status" value="1"/>
</dbReference>
<dbReference type="GO" id="GO:0032543">
    <property type="term" value="P:mitochondrial translation"/>
    <property type="evidence" value="ECO:0007669"/>
    <property type="project" value="InterPro"/>
</dbReference>
<evidence type="ECO:0000256" key="3">
    <source>
        <dbReference type="ARBA" id="ARBA00022946"/>
    </source>
</evidence>